<evidence type="ECO:0000313" key="2">
    <source>
        <dbReference type="EnsemblPlants" id="TraesCS1A02G268000.1"/>
    </source>
</evidence>
<reference evidence="2" key="2">
    <citation type="submission" date="2018-10" db="UniProtKB">
        <authorList>
            <consortium name="EnsemblPlants"/>
        </authorList>
    </citation>
    <scope>IDENTIFICATION</scope>
</reference>
<sequence>MGARNAAMCFVLILALFANHGSAEHKCWESTSGAPLCVGFLCKATCLIGGKMFNAIVKEHRCIGPALSSECYCYFCDK</sequence>
<keyword evidence="1" id="KW-0732">Signal</keyword>
<dbReference type="Gramene" id="TraesARI1A03G00123830.1">
    <property type="protein sequence ID" value="TraesARI1A03G00123830.1"/>
    <property type="gene ID" value="TraesARI1A03G00123830"/>
</dbReference>
<dbReference type="Gramene" id="TraesWEE_scaffold_071710_01G000100.1">
    <property type="protein sequence ID" value="TraesWEE_scaffold_071710_01G000100.1"/>
    <property type="gene ID" value="TraesWEE_scaffold_071710_01G000100"/>
</dbReference>
<dbReference type="EnsemblPlants" id="TraesCS1A02G268000.1">
    <property type="protein sequence ID" value="TraesCS1A02G268000.1"/>
    <property type="gene ID" value="TraesCS1A02G268000"/>
</dbReference>
<feature type="signal peptide" evidence="1">
    <location>
        <begin position="1"/>
        <end position="23"/>
    </location>
</feature>
<evidence type="ECO:0008006" key="4">
    <source>
        <dbReference type="Google" id="ProtNLM"/>
    </source>
</evidence>
<organism evidence="2">
    <name type="scientific">Triticum aestivum</name>
    <name type="common">Wheat</name>
    <dbReference type="NCBI Taxonomy" id="4565"/>
    <lineage>
        <taxon>Eukaryota</taxon>
        <taxon>Viridiplantae</taxon>
        <taxon>Streptophyta</taxon>
        <taxon>Embryophyta</taxon>
        <taxon>Tracheophyta</taxon>
        <taxon>Spermatophyta</taxon>
        <taxon>Magnoliopsida</taxon>
        <taxon>Liliopsida</taxon>
        <taxon>Poales</taxon>
        <taxon>Poaceae</taxon>
        <taxon>BOP clade</taxon>
        <taxon>Pooideae</taxon>
        <taxon>Triticodae</taxon>
        <taxon>Triticeae</taxon>
        <taxon>Triticinae</taxon>
        <taxon>Triticum</taxon>
    </lineage>
</organism>
<protein>
    <recommendedName>
        <fullName evidence="4">Knottin scorpion toxin-like domain-containing protein</fullName>
    </recommendedName>
</protein>
<dbReference type="Gramene" id="TraesCAD_scaffold_070720_01G000100.1">
    <property type="protein sequence ID" value="TraesCAD_scaffold_070720_01G000100.1"/>
    <property type="gene ID" value="TraesCAD_scaffold_070720_01G000100"/>
</dbReference>
<dbReference type="Gramene" id="TraesMAC1A03G00123480.1">
    <property type="protein sequence ID" value="TraesMAC1A03G00123480.1"/>
    <property type="gene ID" value="TraesMAC1A03G00123480"/>
</dbReference>
<name>A0A3B5Y1Z4_WHEAT</name>
<dbReference type="Gramene" id="TraesPARA_EIv1.0_0038340.1">
    <property type="protein sequence ID" value="TraesPARA_EIv1.0_0038340.1.CDS"/>
    <property type="gene ID" value="TraesPARA_EIv1.0_0038340"/>
</dbReference>
<dbReference type="PaxDb" id="4565-Traes_1AL_8D85AD8E7.1"/>
<dbReference type="Gramene" id="TraesLAC1A03G00124590.1">
    <property type="protein sequence ID" value="TraesLAC1A03G00124590.1"/>
    <property type="gene ID" value="TraesLAC1A03G00124590"/>
</dbReference>
<evidence type="ECO:0000256" key="1">
    <source>
        <dbReference type="SAM" id="SignalP"/>
    </source>
</evidence>
<accession>A0A3B5Y1Z4</accession>
<dbReference type="Gramene" id="TraesCS1A03G0680900.1">
    <property type="protein sequence ID" value="TraesCS1A03G0680900.1.CDS"/>
    <property type="gene ID" value="TraesCS1A03G0680900"/>
</dbReference>
<dbReference type="Gramene" id="TraesRN1A0100725300.1">
    <property type="protein sequence ID" value="TraesRN1A0100725300.1"/>
    <property type="gene ID" value="TraesRN1A0100725300"/>
</dbReference>
<dbReference type="Gramene" id="TraesCLE_scaffold_080878_01G000100.1">
    <property type="protein sequence ID" value="TraesCLE_scaffold_080878_01G000100.1"/>
    <property type="gene ID" value="TraesCLE_scaffold_080878_01G000100"/>
</dbReference>
<dbReference type="Gramene" id="TraesNOR1A03G00122850.1">
    <property type="protein sequence ID" value="TraesNOR1A03G00122850.1"/>
    <property type="gene ID" value="TraesNOR1A03G00122850"/>
</dbReference>
<feature type="chain" id="PRO_5017384032" description="Knottin scorpion toxin-like domain-containing protein" evidence="1">
    <location>
        <begin position="24"/>
        <end position="78"/>
    </location>
</feature>
<dbReference type="AlphaFoldDB" id="A0A3B5Y1Z4"/>
<dbReference type="OMA" id="KEYCKAN"/>
<dbReference type="Gramene" id="TraesCS1A02G268000.1">
    <property type="protein sequence ID" value="TraesCS1A02G268000.1"/>
    <property type="gene ID" value="TraesCS1A02G268000"/>
</dbReference>
<proteinExistence type="predicted"/>
<reference evidence="2" key="1">
    <citation type="submission" date="2018-08" db="EMBL/GenBank/DDBJ databases">
        <authorList>
            <person name="Rossello M."/>
        </authorList>
    </citation>
    <scope>NUCLEOTIDE SEQUENCE [LARGE SCALE GENOMIC DNA]</scope>
    <source>
        <strain evidence="2">cv. Chinese Spring</strain>
    </source>
</reference>
<dbReference type="OrthoDB" id="685645at2759"/>
<evidence type="ECO:0000313" key="3">
    <source>
        <dbReference type="Proteomes" id="UP000019116"/>
    </source>
</evidence>
<keyword evidence="3" id="KW-1185">Reference proteome</keyword>
<dbReference type="Gramene" id="TraesSYM1A03G00125080.1">
    <property type="protein sequence ID" value="TraesSYM1A03G00125080.1"/>
    <property type="gene ID" value="TraesSYM1A03G00125080"/>
</dbReference>
<dbReference type="Proteomes" id="UP000019116">
    <property type="component" value="Chromosome 1A"/>
</dbReference>
<dbReference type="Gramene" id="TraesSTA1A03G00122400.1">
    <property type="protein sequence ID" value="TraesSTA1A03G00122400.1"/>
    <property type="gene ID" value="TraesSTA1A03G00122400"/>
</dbReference>
<dbReference type="Gramene" id="TraesROB_scaffold_072861_01G000200.1">
    <property type="protein sequence ID" value="TraesROB_scaffold_072861_01G000200.1"/>
    <property type="gene ID" value="TraesROB_scaffold_072861_01G000200"/>
</dbReference>
<dbReference type="Gramene" id="TraesLDM1A03G00122200.1">
    <property type="protein sequence ID" value="TraesLDM1A03G00122200.1"/>
    <property type="gene ID" value="TraesLDM1A03G00122200"/>
</dbReference>
<dbReference type="Gramene" id="TraesJAG1A03G00121780.1">
    <property type="protein sequence ID" value="TraesJAG1A03G00121780.1"/>
    <property type="gene ID" value="TraesJAG1A03G00121780"/>
</dbReference>